<dbReference type="EMBL" id="UGXT01000002">
    <property type="protein sequence ID" value="SUH36456.1"/>
    <property type="molecule type" value="Genomic_DNA"/>
</dbReference>
<evidence type="ECO:0000256" key="4">
    <source>
        <dbReference type="ARBA" id="ARBA00022475"/>
    </source>
</evidence>
<feature type="transmembrane region" description="Helical" evidence="10">
    <location>
        <begin position="230"/>
        <end position="250"/>
    </location>
</feature>
<dbReference type="SUPFAM" id="SSF82714">
    <property type="entry name" value="Multidrug efflux transporter AcrB TolC docking domain, DN and DC subdomains"/>
    <property type="match status" value="2"/>
</dbReference>
<dbReference type="SUPFAM" id="SSF82693">
    <property type="entry name" value="Multidrug efflux transporter AcrB pore domain, PN1, PN2, PC1 and PC2 subdomains"/>
    <property type="match status" value="4"/>
</dbReference>
<evidence type="ECO:0000256" key="10">
    <source>
        <dbReference type="SAM" id="Phobius"/>
    </source>
</evidence>
<feature type="transmembrane region" description="Helical" evidence="10">
    <location>
        <begin position="603"/>
        <end position="624"/>
    </location>
</feature>
<feature type="transmembrane region" description="Helical" evidence="10">
    <location>
        <begin position="645"/>
        <end position="668"/>
    </location>
</feature>
<feature type="transmembrane region" description="Helical" evidence="10">
    <location>
        <begin position="745"/>
        <end position="765"/>
    </location>
</feature>
<dbReference type="Proteomes" id="UP000254712">
    <property type="component" value="Unassembled WGS sequence"/>
</dbReference>
<keyword evidence="8 10" id="KW-0472">Membrane</keyword>
<dbReference type="Gene3D" id="1.20.1640.10">
    <property type="entry name" value="Multidrug efflux transporter AcrB transmembrane domain"/>
    <property type="match status" value="2"/>
</dbReference>
<dbReference type="PANTHER" id="PTHR32063">
    <property type="match status" value="1"/>
</dbReference>
<evidence type="ECO:0000259" key="11">
    <source>
        <dbReference type="Pfam" id="PF25944"/>
    </source>
</evidence>
<dbReference type="NCBIfam" id="TIGR01730">
    <property type="entry name" value="RND_mfp"/>
    <property type="match status" value="1"/>
</dbReference>
<reference evidence="13 14" key="1">
    <citation type="submission" date="2018-06" db="EMBL/GenBank/DDBJ databases">
        <authorList>
            <consortium name="Pathogen Informatics"/>
            <person name="Doyle S."/>
        </authorList>
    </citation>
    <scope>NUCLEOTIDE SEQUENCE [LARGE SCALE GENOMIC DNA]</scope>
    <source>
        <strain evidence="13 14">NCTC8261</strain>
    </source>
</reference>
<comment type="subcellular location">
    <subcellularLocation>
        <location evidence="1">Cell inner membrane</location>
        <topology evidence="1">Multi-pass membrane protein</topology>
    </subcellularLocation>
</comment>
<dbReference type="InterPro" id="IPR058626">
    <property type="entry name" value="MdtA-like_b-barrel"/>
</dbReference>
<feature type="transmembrane region" description="Helical" evidence="10">
    <location>
        <begin position="680"/>
        <end position="704"/>
    </location>
</feature>
<dbReference type="InterPro" id="IPR058627">
    <property type="entry name" value="MdtA-like_C"/>
</dbReference>
<dbReference type="FunFam" id="3.30.70.1430:FF:000001">
    <property type="entry name" value="Efflux pump membrane transporter"/>
    <property type="match status" value="1"/>
</dbReference>
<feature type="transmembrane region" description="Helical" evidence="10">
    <location>
        <begin position="553"/>
        <end position="570"/>
    </location>
</feature>
<dbReference type="FunFam" id="2.40.420.20:FF:000001">
    <property type="entry name" value="Efflux RND transporter periplasmic adaptor subunit"/>
    <property type="match status" value="1"/>
</dbReference>
<evidence type="ECO:0000256" key="3">
    <source>
        <dbReference type="ARBA" id="ARBA00022448"/>
    </source>
</evidence>
<dbReference type="PANTHER" id="PTHR32063:SF21">
    <property type="entry name" value="MULTIDRUG RESISTANCE PROTEIN MDTB"/>
    <property type="match status" value="1"/>
</dbReference>
<evidence type="ECO:0000256" key="1">
    <source>
        <dbReference type="ARBA" id="ARBA00004429"/>
    </source>
</evidence>
<sequence>MGLKQVDVGNQISSSDTAGIVVITQTHPIDLIFTLPESDIATVVQAQKAGKALVVEAWDRTNSHKLSEGVLLSLDNQIDPTTGTIKIKARFTNQDDTLFPNQFVNARMLVDTEQNAVVVPAAAVQMGNEGHFVWVLNDENNVSKKRVKIGIQDNRNVVISAGLSAGDRVVTDGIDRLTEGAKVEVVEPQTTAADEKSPSAMKVKKERAPDAGITSGQHGRPSRLFILRPVATTLLMAAILLAGIIGYRFLPVAALPEVDYPTIQVVTLYPGASPDVMTPPSPAPLERQFGQMSGLKQMSSQSSGGASVVTLQFQLTLPLDVAEQEVQAAINAATNLLPSDLPNPPIYSKVNPADPPIMTLAVTSNAMPMTQVEDMVETRVAQKISQVSGVGLVTLAGGQRPAVRVKLNAQAIAALGLTSETVRTAITGANVNSAKGSLDGPERAVTLSANDQMQSADEYRKLIIAYQNGAPVRLGDVATVEQGAENSWLGAWANQAPAIVMNVNAAGANIIATADSIRQMLPQLTESLPKSVKVTVLSDRTTNIRASVRDTQFELMLAIALVVMIIYLFLRNIPATIIPGVAVPLSLIGTFAVMVFLDFSINNLTLMALTIATGFVVDDAIVVIENISRYIEKGEKPLAAALKGAGEIGFTIISLTFSLIAVLIPLLFMGDIVGRLFREFAVTLAVAILISAVVSLTLTPMMCARMLSQQSLRKQNRFSRACERMFDRVIASYGRGLAKVLNHPWLTLSVAFATLLLSVMLWIVIPKGFFPVQDNGIIQGTLQAPQSSSYASMAQRQRQVAERILQDPAVQSLTTFVGVDGANPTLNSARLQINLKPLDARDDRVQQVISRLQTAVATIPGVALYLQPTQDLTIDTQVSRTQYQFTLQATTLDALSHWVPKLQNALQSLPQLSEVSSDWQDRGLAAWVNVDRDSASRLGISMADVDNALYNAFGQRLISTIYTQANQYRVVLEHNTASTPGLAALETIRLTSRDGGTVPLSAIARIEQRFAPLSINHLDQFPVTTFSFNVPEGYSLGDAVQAILDTEKTLALPADITTQFQGSTLAFQAALGSTVWLIVAAVVAMYIVLGVLYESFIHPNHDSLNAAYGGRRRAAGADHRW</sequence>
<evidence type="ECO:0000256" key="8">
    <source>
        <dbReference type="ARBA" id="ARBA00023136"/>
    </source>
</evidence>
<feature type="transmembrane region" description="Helical" evidence="10">
    <location>
        <begin position="1065"/>
        <end position="1093"/>
    </location>
</feature>
<evidence type="ECO:0000256" key="9">
    <source>
        <dbReference type="SAM" id="MobiDB-lite"/>
    </source>
</evidence>
<evidence type="ECO:0000313" key="14">
    <source>
        <dbReference type="Proteomes" id="UP000254712"/>
    </source>
</evidence>
<dbReference type="Gene3D" id="3.30.70.1320">
    <property type="entry name" value="Multidrug efflux transporter AcrB pore domain like"/>
    <property type="match status" value="1"/>
</dbReference>
<keyword evidence="7 10" id="KW-1133">Transmembrane helix</keyword>
<dbReference type="NCBIfam" id="NF007798">
    <property type="entry name" value="PRK10503.1"/>
    <property type="match status" value="1"/>
</dbReference>
<dbReference type="Gene3D" id="3.30.2090.10">
    <property type="entry name" value="Multidrug efflux transporter AcrB TolC docking domain, DN and DC subdomains"/>
    <property type="match status" value="2"/>
</dbReference>
<dbReference type="InterPro" id="IPR027463">
    <property type="entry name" value="AcrB_DN_DC_subdom"/>
</dbReference>
<evidence type="ECO:0000256" key="7">
    <source>
        <dbReference type="ARBA" id="ARBA00022989"/>
    </source>
</evidence>
<dbReference type="FunFam" id="3.30.2090.10:FF:000003">
    <property type="entry name" value="Multidrug resistance protein MdtB"/>
    <property type="match status" value="1"/>
</dbReference>
<evidence type="ECO:0000256" key="2">
    <source>
        <dbReference type="ARBA" id="ARBA00009477"/>
    </source>
</evidence>
<dbReference type="GO" id="GO:0005886">
    <property type="term" value="C:plasma membrane"/>
    <property type="evidence" value="ECO:0007669"/>
    <property type="project" value="UniProtKB-SubCell"/>
</dbReference>
<dbReference type="GO" id="GO:0042910">
    <property type="term" value="F:xenobiotic transmembrane transporter activity"/>
    <property type="evidence" value="ECO:0007669"/>
    <property type="project" value="TreeGrafter"/>
</dbReference>
<dbReference type="Gene3D" id="2.40.420.20">
    <property type="match status" value="1"/>
</dbReference>
<dbReference type="FunFam" id="1.20.1640.10:FF:000001">
    <property type="entry name" value="Efflux pump membrane transporter"/>
    <property type="match status" value="1"/>
</dbReference>
<evidence type="ECO:0000313" key="13">
    <source>
        <dbReference type="EMBL" id="SUH36456.1"/>
    </source>
</evidence>
<accession>A0A379WST7</accession>
<keyword evidence="5" id="KW-0997">Cell inner membrane</keyword>
<dbReference type="SUPFAM" id="SSF82866">
    <property type="entry name" value="Multidrug efflux transporter AcrB transmembrane domain"/>
    <property type="match status" value="1"/>
</dbReference>
<keyword evidence="3" id="KW-0813">Transport</keyword>
<proteinExistence type="inferred from homology"/>
<dbReference type="Gene3D" id="3.30.70.1430">
    <property type="entry name" value="Multidrug efflux transporter AcrB pore domain"/>
    <property type="match status" value="2"/>
</dbReference>
<dbReference type="Pfam" id="PF25967">
    <property type="entry name" value="RND-MFP_C"/>
    <property type="match status" value="1"/>
</dbReference>
<keyword evidence="6 10" id="KW-0812">Transmembrane</keyword>
<dbReference type="InterPro" id="IPR006143">
    <property type="entry name" value="RND_pump_MFP"/>
</dbReference>
<feature type="domain" description="Multidrug resistance protein MdtA-like C-terminal permuted SH3" evidence="12">
    <location>
        <begin position="115"/>
        <end position="176"/>
    </location>
</feature>
<evidence type="ECO:0000256" key="5">
    <source>
        <dbReference type="ARBA" id="ARBA00022519"/>
    </source>
</evidence>
<evidence type="ECO:0000256" key="6">
    <source>
        <dbReference type="ARBA" id="ARBA00022692"/>
    </source>
</evidence>
<protein>
    <submittedName>
        <fullName evidence="13">RND family transporter protein</fullName>
    </submittedName>
</protein>
<evidence type="ECO:0000259" key="12">
    <source>
        <dbReference type="Pfam" id="PF25967"/>
    </source>
</evidence>
<feature type="region of interest" description="Disordered" evidence="9">
    <location>
        <begin position="188"/>
        <end position="218"/>
    </location>
</feature>
<dbReference type="AlphaFoldDB" id="A0A379WST7"/>
<dbReference type="Pfam" id="PF25944">
    <property type="entry name" value="Beta-barrel_RND"/>
    <property type="match status" value="1"/>
</dbReference>
<dbReference type="Gene3D" id="2.40.30.170">
    <property type="match status" value="1"/>
</dbReference>
<dbReference type="SUPFAM" id="SSF111369">
    <property type="entry name" value="HlyD-like secretion proteins"/>
    <property type="match status" value="1"/>
</dbReference>
<dbReference type="Pfam" id="PF00873">
    <property type="entry name" value="ACR_tran"/>
    <property type="match status" value="1"/>
</dbReference>
<feature type="domain" description="Multidrug resistance protein MdtA-like beta-barrel" evidence="11">
    <location>
        <begin position="28"/>
        <end position="112"/>
    </location>
</feature>
<dbReference type="PRINTS" id="PR00702">
    <property type="entry name" value="ACRIFLAVINRP"/>
</dbReference>
<gene>
    <name evidence="13" type="primary">yegN_2</name>
    <name evidence="13" type="ORF">NCTC8261_02710</name>
</gene>
<organism evidence="13 14">
    <name type="scientific">Salmonella enterica I</name>
    <dbReference type="NCBI Taxonomy" id="59201"/>
    <lineage>
        <taxon>Bacteria</taxon>
        <taxon>Pseudomonadati</taxon>
        <taxon>Pseudomonadota</taxon>
        <taxon>Gammaproteobacteria</taxon>
        <taxon>Enterobacterales</taxon>
        <taxon>Enterobacteriaceae</taxon>
        <taxon>Salmonella</taxon>
    </lineage>
</organism>
<dbReference type="Gene3D" id="2.40.50.100">
    <property type="match status" value="1"/>
</dbReference>
<name>A0A379WST7_SALET</name>
<comment type="similarity">
    <text evidence="2">Belongs to the membrane fusion protein (MFP) (TC 8.A.1) family.</text>
</comment>
<dbReference type="FunFam" id="2.40.30.170:FF:000006">
    <property type="entry name" value="Multidrug resistance protein MdtA"/>
    <property type="match status" value="1"/>
</dbReference>
<keyword evidence="4" id="KW-1003">Cell membrane</keyword>
<dbReference type="Gene3D" id="3.30.70.1440">
    <property type="entry name" value="Multidrug efflux transporter AcrB pore domain"/>
    <property type="match status" value="1"/>
</dbReference>
<dbReference type="InterPro" id="IPR001036">
    <property type="entry name" value="Acrflvin-R"/>
</dbReference>
<feature type="transmembrane region" description="Helical" evidence="10">
    <location>
        <begin position="577"/>
        <end position="597"/>
    </location>
</feature>